<feature type="transmembrane region" description="Helical" evidence="1">
    <location>
        <begin position="53"/>
        <end position="71"/>
    </location>
</feature>
<keyword evidence="3" id="KW-1185">Reference proteome</keyword>
<dbReference type="Proteomes" id="UP000468581">
    <property type="component" value="Unassembled WGS sequence"/>
</dbReference>
<feature type="transmembrane region" description="Helical" evidence="1">
    <location>
        <begin position="106"/>
        <end position="124"/>
    </location>
</feature>
<evidence type="ECO:0000313" key="2">
    <source>
        <dbReference type="EMBL" id="NER12198.1"/>
    </source>
</evidence>
<name>A0A6P0UJY7_9FLAO</name>
<gene>
    <name evidence="2" type="ORF">GWK08_01975</name>
</gene>
<protein>
    <submittedName>
        <fullName evidence="2">Uncharacterized protein</fullName>
    </submittedName>
</protein>
<dbReference type="RefSeq" id="WP_163605229.1">
    <property type="nucleotide sequence ID" value="NZ_JAABOO010000001.1"/>
</dbReference>
<keyword evidence="1" id="KW-0472">Membrane</keyword>
<evidence type="ECO:0000313" key="3">
    <source>
        <dbReference type="Proteomes" id="UP000468581"/>
    </source>
</evidence>
<comment type="caution">
    <text evidence="2">The sequence shown here is derived from an EMBL/GenBank/DDBJ whole genome shotgun (WGS) entry which is preliminary data.</text>
</comment>
<accession>A0A6P0UJY7</accession>
<organism evidence="2 3">
    <name type="scientific">Leptobacterium flavescens</name>
    <dbReference type="NCBI Taxonomy" id="472055"/>
    <lineage>
        <taxon>Bacteria</taxon>
        <taxon>Pseudomonadati</taxon>
        <taxon>Bacteroidota</taxon>
        <taxon>Flavobacteriia</taxon>
        <taxon>Flavobacteriales</taxon>
        <taxon>Flavobacteriaceae</taxon>
        <taxon>Leptobacterium</taxon>
    </lineage>
</organism>
<keyword evidence="1" id="KW-1133">Transmembrane helix</keyword>
<dbReference type="EMBL" id="JAABOO010000001">
    <property type="protein sequence ID" value="NER12198.1"/>
    <property type="molecule type" value="Genomic_DNA"/>
</dbReference>
<sequence length="134" mass="15118">MEEKKKNIDRDLKDSFKEIGLNRPSTAFLHQIMTEIQEKEDQKIYEPVISRKWWVGIAAAVLGLISLSFFMDGGAWLSQWIPTEKVPQMQMPSIDLSSGITVSKSVSIGILLGVVLLLVQMVALKNRLARSFEL</sequence>
<reference evidence="2 3" key="1">
    <citation type="submission" date="2020-01" db="EMBL/GenBank/DDBJ databases">
        <title>Leptobacterium flavescens.</title>
        <authorList>
            <person name="Wang G."/>
        </authorList>
    </citation>
    <scope>NUCLEOTIDE SEQUENCE [LARGE SCALE GENOMIC DNA]</scope>
    <source>
        <strain evidence="2 3">KCTC 22160</strain>
    </source>
</reference>
<dbReference type="AlphaFoldDB" id="A0A6P0UJY7"/>
<proteinExistence type="predicted"/>
<keyword evidence="1" id="KW-0812">Transmembrane</keyword>
<evidence type="ECO:0000256" key="1">
    <source>
        <dbReference type="SAM" id="Phobius"/>
    </source>
</evidence>